<proteinExistence type="predicted"/>
<dbReference type="InterPro" id="IPR056924">
    <property type="entry name" value="SH3_Tf2-1"/>
</dbReference>
<name>A0A420IS79_9PEZI</name>
<accession>A0A420IS79</accession>
<dbReference type="SUPFAM" id="SSF54160">
    <property type="entry name" value="Chromo domain-like"/>
    <property type="match status" value="1"/>
</dbReference>
<feature type="non-terminal residue" evidence="3">
    <location>
        <position position="209"/>
    </location>
</feature>
<evidence type="ECO:0000313" key="4">
    <source>
        <dbReference type="Proteomes" id="UP000285326"/>
    </source>
</evidence>
<feature type="domain" description="Tf2-1-like SH3-like" evidence="2">
    <location>
        <begin position="93"/>
        <end position="130"/>
    </location>
</feature>
<dbReference type="Proteomes" id="UP000285326">
    <property type="component" value="Unassembled WGS sequence"/>
</dbReference>
<dbReference type="Pfam" id="PF24626">
    <property type="entry name" value="SH3_Tf2-1"/>
    <property type="match status" value="1"/>
</dbReference>
<evidence type="ECO:0000256" key="1">
    <source>
        <dbReference type="ARBA" id="ARBA00011353"/>
    </source>
</evidence>
<sequence length="209" mass="24192">MIMYGARMKEPLNIAAEAIVELANESQQLAFSRAISEPVYPVEPVNNGKYKPALIKAIDAIKFAAMFMKHQYDKKHKPAFFKVGDYVSLGYTEQFSGPFKIMERVERLAYRLELPPSMKIHPVISITHIEPAPNPSADPFERPFAQNLLQNPELVPDKILRMRTQQRRNGGLMTEYLIRYKGRTAEWDQWLLDRKVPINLRTEYLEKQG</sequence>
<gene>
    <name evidence="3" type="ORF">GcM1_220069</name>
</gene>
<reference evidence="3 4" key="1">
    <citation type="journal article" date="2018" name="BMC Genomics">
        <title>Comparative genome analyses reveal sequence features reflecting distinct modes of host-adaptation between dicot and monocot powdery mildew.</title>
        <authorList>
            <person name="Wu Y."/>
            <person name="Ma X."/>
            <person name="Pan Z."/>
            <person name="Kale S.D."/>
            <person name="Song Y."/>
            <person name="King H."/>
            <person name="Zhang Q."/>
            <person name="Presley C."/>
            <person name="Deng X."/>
            <person name="Wei C.I."/>
            <person name="Xiao S."/>
        </authorList>
    </citation>
    <scope>NUCLEOTIDE SEQUENCE [LARGE SCALE GENOMIC DNA]</scope>
    <source>
        <strain evidence="3">UMSG1</strain>
    </source>
</reference>
<evidence type="ECO:0000313" key="3">
    <source>
        <dbReference type="EMBL" id="RKF77380.1"/>
    </source>
</evidence>
<dbReference type="AlphaFoldDB" id="A0A420IS79"/>
<dbReference type="EMBL" id="MCBS01022006">
    <property type="protein sequence ID" value="RKF77380.1"/>
    <property type="molecule type" value="Genomic_DNA"/>
</dbReference>
<protein>
    <recommendedName>
        <fullName evidence="2">Tf2-1-like SH3-like domain-containing protein</fullName>
    </recommendedName>
</protein>
<evidence type="ECO:0000259" key="2">
    <source>
        <dbReference type="Pfam" id="PF24626"/>
    </source>
</evidence>
<organism evidence="3 4">
    <name type="scientific">Golovinomyces cichoracearum</name>
    <dbReference type="NCBI Taxonomy" id="62708"/>
    <lineage>
        <taxon>Eukaryota</taxon>
        <taxon>Fungi</taxon>
        <taxon>Dikarya</taxon>
        <taxon>Ascomycota</taxon>
        <taxon>Pezizomycotina</taxon>
        <taxon>Leotiomycetes</taxon>
        <taxon>Erysiphales</taxon>
        <taxon>Erysiphaceae</taxon>
        <taxon>Golovinomyces</taxon>
    </lineage>
</organism>
<dbReference type="InterPro" id="IPR016197">
    <property type="entry name" value="Chromo-like_dom_sf"/>
</dbReference>
<comment type="subunit">
    <text evidence="1">Component of the NuA4 histone acetyltransferase complex.</text>
</comment>
<comment type="caution">
    <text evidence="3">The sequence shown here is derived from an EMBL/GenBank/DDBJ whole genome shotgun (WGS) entry which is preliminary data.</text>
</comment>